<dbReference type="Proteomes" id="UP000287651">
    <property type="component" value="Unassembled WGS sequence"/>
</dbReference>
<reference evidence="2 4" key="1">
    <citation type="journal article" date="2014" name="Agronomy (Basel)">
        <title>A Draft Genome Sequence for Ensete ventricosum, the Drought-Tolerant Tree Against Hunger.</title>
        <authorList>
            <person name="Harrison J."/>
            <person name="Moore K.A."/>
            <person name="Paszkiewicz K."/>
            <person name="Jones T."/>
            <person name="Grant M."/>
            <person name="Ambacheew D."/>
            <person name="Muzemil S."/>
            <person name="Studholme D.J."/>
        </authorList>
    </citation>
    <scope>NUCLEOTIDE SEQUENCE [LARGE SCALE GENOMIC DNA]</scope>
</reference>
<organism evidence="2 4">
    <name type="scientific">Ensete ventricosum</name>
    <name type="common">Abyssinian banana</name>
    <name type="synonym">Musa ensete</name>
    <dbReference type="NCBI Taxonomy" id="4639"/>
    <lineage>
        <taxon>Eukaryota</taxon>
        <taxon>Viridiplantae</taxon>
        <taxon>Streptophyta</taxon>
        <taxon>Embryophyta</taxon>
        <taxon>Tracheophyta</taxon>
        <taxon>Spermatophyta</taxon>
        <taxon>Magnoliopsida</taxon>
        <taxon>Liliopsida</taxon>
        <taxon>Zingiberales</taxon>
        <taxon>Musaceae</taxon>
        <taxon>Ensete</taxon>
    </lineage>
</organism>
<name>A0A426Z924_ENSVE</name>
<reference evidence="3" key="2">
    <citation type="journal article" date="2018" name="Data Brief">
        <title>Genome sequence data from 17 accessions of Ensete ventricosum, a staple food crop for millions in Ethiopia.</title>
        <authorList>
            <person name="Yemataw Z."/>
            <person name="Muzemil S."/>
            <person name="Ambachew D."/>
            <person name="Tripathi L."/>
            <person name="Tesfaye K."/>
            <person name="Chala A."/>
            <person name="Farbos A."/>
            <person name="O'Neill P."/>
            <person name="Moore K."/>
            <person name="Grant M."/>
            <person name="Studholme D.J."/>
        </authorList>
    </citation>
    <scope>NUCLEOTIDE SEQUENCE [LARGE SCALE GENOMIC DNA]</scope>
    <source>
        <tissue evidence="3">Leaf</tissue>
    </source>
</reference>
<feature type="region of interest" description="Disordered" evidence="1">
    <location>
        <begin position="41"/>
        <end position="82"/>
    </location>
</feature>
<evidence type="ECO:0000313" key="2">
    <source>
        <dbReference type="EMBL" id="RRT60433.1"/>
    </source>
</evidence>
<proteinExistence type="predicted"/>
<gene>
    <name evidence="2" type="ORF">B296_00033891</name>
    <name evidence="3" type="ORF">BHM03_00028848</name>
</gene>
<accession>A0A426Z924</accession>
<feature type="region of interest" description="Disordered" evidence="1">
    <location>
        <begin position="95"/>
        <end position="170"/>
    </location>
</feature>
<dbReference type="AlphaFoldDB" id="A0A426Z924"/>
<feature type="compositionally biased region" description="Polar residues" evidence="1">
    <location>
        <begin position="107"/>
        <end position="117"/>
    </location>
</feature>
<protein>
    <submittedName>
        <fullName evidence="2">Uncharacterized protein</fullName>
    </submittedName>
</protein>
<evidence type="ECO:0000256" key="1">
    <source>
        <dbReference type="SAM" id="MobiDB-lite"/>
    </source>
</evidence>
<reference evidence="2" key="3">
    <citation type="submission" date="2018-09" db="EMBL/GenBank/DDBJ databases">
        <authorList>
            <person name="Harrison J."/>
            <person name="Moore K.A."/>
            <person name="Paszkiewicz K."/>
            <person name="Jones T."/>
            <person name="Grant M."/>
            <person name="Ambacheew D."/>
            <person name="Muzemil S."/>
            <person name="Studholme D."/>
        </authorList>
    </citation>
    <scope>NUCLEOTIDE SEQUENCE</scope>
</reference>
<feature type="compositionally biased region" description="Basic residues" evidence="1">
    <location>
        <begin position="128"/>
        <end position="147"/>
    </location>
</feature>
<evidence type="ECO:0000313" key="3">
    <source>
        <dbReference type="EMBL" id="RZR73846.1"/>
    </source>
</evidence>
<dbReference type="EMBL" id="AMZH03007789">
    <property type="protein sequence ID" value="RRT60433.1"/>
    <property type="molecule type" value="Genomic_DNA"/>
</dbReference>
<evidence type="ECO:0000313" key="4">
    <source>
        <dbReference type="Proteomes" id="UP000287651"/>
    </source>
</evidence>
<sequence>MSVVRTCFLQESCTFCRQDAANFVAKRRDLKVRDRILRVSHAKSADATPSKSPSVGPKRQFPGKTHAVANGGTSSVGENDKSKAKAAYLSYQGVRSSKSGVMKKSNLRPQVSNQGNSKRGGDSEQMARKAKRPAVAARKAKLVKKRKLEAGTPLNTRVNKKARKDISSAI</sequence>
<dbReference type="EMBL" id="KV876035">
    <property type="protein sequence ID" value="RZR73846.1"/>
    <property type="molecule type" value="Genomic_DNA"/>
</dbReference>
<dbReference type="Proteomes" id="UP000290560">
    <property type="component" value="Unassembled WGS sequence"/>
</dbReference>